<dbReference type="Pfam" id="PF09425">
    <property type="entry name" value="Jas_motif"/>
    <property type="match status" value="1"/>
</dbReference>
<dbReference type="Pfam" id="PF06200">
    <property type="entry name" value="tify"/>
    <property type="match status" value="1"/>
</dbReference>
<dbReference type="PROSITE" id="PS51320">
    <property type="entry name" value="TIFY"/>
    <property type="match status" value="1"/>
</dbReference>
<organism evidence="5">
    <name type="scientific">Ipomoea batatas</name>
    <name type="common">Sweet potato</name>
    <name type="synonym">Convolvulus batatas</name>
    <dbReference type="NCBI Taxonomy" id="4120"/>
    <lineage>
        <taxon>Eukaryota</taxon>
        <taxon>Viridiplantae</taxon>
        <taxon>Streptophyta</taxon>
        <taxon>Embryophyta</taxon>
        <taxon>Tracheophyta</taxon>
        <taxon>Spermatophyta</taxon>
        <taxon>Magnoliopsida</taxon>
        <taxon>eudicotyledons</taxon>
        <taxon>Gunneridae</taxon>
        <taxon>Pentapetalae</taxon>
        <taxon>asterids</taxon>
        <taxon>lamiids</taxon>
        <taxon>Solanales</taxon>
        <taxon>Convolvulaceae</taxon>
        <taxon>Ipomoeeae</taxon>
        <taxon>Ipomoea</taxon>
    </lineage>
</organism>
<sequence length="254" mass="26734">MSGKQLLSDGKSSGRAPEKSNFVQTCNLLSQFLKGRVSIRDLSHGIGVANTEASGKFDMSHGTTMDFLANIEKSSQEDQEMAPIDPNPQNTVVEEGTNAAASISKEAPKEAPKAAQLTIFYSGKVMVFDEFPADKARAVMLLASKGSPQSARGLFQTAGVDKLDQPSDGAAVVATSAPVDPPKPVASPAPLPPPVPPTQPPAAASGGSDLPIARRSSLHRFLEKRKDRATARAPYQVHNNPLVPSKNEGPSSKN</sequence>
<dbReference type="InterPro" id="IPR018467">
    <property type="entry name" value="CCT_CS"/>
</dbReference>
<keyword evidence="2" id="KW-0539">Nucleus</keyword>
<dbReference type="AlphaFoldDB" id="A0A142KXL2"/>
<dbReference type="GO" id="GO:2000022">
    <property type="term" value="P:regulation of jasmonic acid mediated signaling pathway"/>
    <property type="evidence" value="ECO:0007669"/>
    <property type="project" value="UniProtKB-UniRule"/>
</dbReference>
<feature type="region of interest" description="Disordered" evidence="3">
    <location>
        <begin position="162"/>
        <end position="254"/>
    </location>
</feature>
<evidence type="ECO:0000256" key="2">
    <source>
        <dbReference type="RuleBase" id="RU369065"/>
    </source>
</evidence>
<comment type="subcellular location">
    <subcellularLocation>
        <location evidence="2">Nucleus</location>
    </subcellularLocation>
</comment>
<proteinExistence type="evidence at transcript level"/>
<dbReference type="PANTHER" id="PTHR33077">
    <property type="entry name" value="PROTEIN TIFY 4A-RELATED-RELATED"/>
    <property type="match status" value="1"/>
</dbReference>
<evidence type="ECO:0000256" key="1">
    <source>
        <dbReference type="ARBA" id="ARBA00008614"/>
    </source>
</evidence>
<dbReference type="GO" id="GO:0005634">
    <property type="term" value="C:nucleus"/>
    <property type="evidence" value="ECO:0007669"/>
    <property type="project" value="UniProtKB-SubCell"/>
</dbReference>
<reference evidence="5" key="2">
    <citation type="submission" date="2016-02" db="EMBL/GenBank/DDBJ databases">
        <authorList>
            <person name="Wen L."/>
            <person name="He K."/>
            <person name="Yang H."/>
        </authorList>
    </citation>
    <scope>NUCLEOTIDE SEQUENCE</scope>
</reference>
<dbReference type="GO" id="GO:0031347">
    <property type="term" value="P:regulation of defense response"/>
    <property type="evidence" value="ECO:0007669"/>
    <property type="project" value="UniProtKB-UniRule"/>
</dbReference>
<dbReference type="SMART" id="SM00979">
    <property type="entry name" value="TIFY"/>
    <property type="match status" value="1"/>
</dbReference>
<comment type="similarity">
    <text evidence="1 2">Belongs to the TIFY/JAZ family.</text>
</comment>
<comment type="function">
    <text evidence="2">Repressor of jasmonate responses.</text>
</comment>
<evidence type="ECO:0000259" key="4">
    <source>
        <dbReference type="PROSITE" id="PS51320"/>
    </source>
</evidence>
<dbReference type="PANTHER" id="PTHR33077:SF140">
    <property type="entry name" value="PROTEIN TIFY 10B"/>
    <property type="match status" value="1"/>
</dbReference>
<protein>
    <recommendedName>
        <fullName evidence="2">Protein TIFY</fullName>
    </recommendedName>
    <alternativeName>
        <fullName evidence="2">Jasmonate ZIM domain-containing protein</fullName>
    </alternativeName>
</protein>
<dbReference type="GO" id="GO:0009611">
    <property type="term" value="P:response to wounding"/>
    <property type="evidence" value="ECO:0007669"/>
    <property type="project" value="UniProtKB-UniRule"/>
</dbReference>
<evidence type="ECO:0000313" key="5">
    <source>
        <dbReference type="EMBL" id="AMS24689.1"/>
    </source>
</evidence>
<accession>A0A142KXL2</accession>
<keyword evidence="2" id="KW-1184">Jasmonic acid signaling pathway</keyword>
<name>A0A142KXL2_IPOBA</name>
<feature type="domain" description="Tify" evidence="4">
    <location>
        <begin position="110"/>
        <end position="145"/>
    </location>
</feature>
<reference evidence="5" key="1">
    <citation type="journal article" date="2016" name="Plant J.">
        <title>Sweet potato NAC transcription factor, IbNAC1, up-regulates sporamin gene expression by binding the SWRE motif against mechanical wounding and herbivore attack.</title>
        <authorList>
            <person name="Chen S.P."/>
            <person name="Lin I.W."/>
            <person name="Chen X."/>
            <person name="Huang Y.H."/>
            <person name="Chang H.C."/>
            <person name="Lo H.S."/>
            <person name="Lu H.H."/>
            <person name="Yeh K.W."/>
        </authorList>
    </citation>
    <scope>NUCLEOTIDE SEQUENCE</scope>
</reference>
<feature type="compositionally biased region" description="Pro residues" evidence="3">
    <location>
        <begin position="179"/>
        <end position="200"/>
    </location>
</feature>
<dbReference type="InterPro" id="IPR040390">
    <property type="entry name" value="TIFY/JAZ"/>
</dbReference>
<dbReference type="EMBL" id="KU744554">
    <property type="protein sequence ID" value="AMS24689.1"/>
    <property type="molecule type" value="mRNA"/>
</dbReference>
<evidence type="ECO:0000256" key="3">
    <source>
        <dbReference type="SAM" id="MobiDB-lite"/>
    </source>
</evidence>
<feature type="non-terminal residue" evidence="5">
    <location>
        <position position="254"/>
    </location>
</feature>
<comment type="domain">
    <text evidence="2">The jas domain is required for interaction with COI1.</text>
</comment>
<feature type="compositionally biased region" description="Basic and acidic residues" evidence="3">
    <location>
        <begin position="220"/>
        <end position="230"/>
    </location>
</feature>
<dbReference type="InterPro" id="IPR010399">
    <property type="entry name" value="Tify_dom"/>
</dbReference>